<organism evidence="2 3">
    <name type="scientific">Enterococcus rivorum</name>
    <dbReference type="NCBI Taxonomy" id="762845"/>
    <lineage>
        <taxon>Bacteria</taxon>
        <taxon>Bacillati</taxon>
        <taxon>Bacillota</taxon>
        <taxon>Bacilli</taxon>
        <taxon>Lactobacillales</taxon>
        <taxon>Enterococcaceae</taxon>
        <taxon>Enterococcus</taxon>
    </lineage>
</organism>
<feature type="region of interest" description="Disordered" evidence="1">
    <location>
        <begin position="87"/>
        <end position="120"/>
    </location>
</feature>
<protein>
    <submittedName>
        <fullName evidence="2">Uncharacterized protein</fullName>
    </submittedName>
</protein>
<comment type="caution">
    <text evidence="2">The sequence shown here is derived from an EMBL/GenBank/DDBJ whole genome shotgun (WGS) entry which is preliminary data.</text>
</comment>
<dbReference type="STRING" id="762845.BCR26_09085"/>
<evidence type="ECO:0000313" key="3">
    <source>
        <dbReference type="Proteomes" id="UP000095256"/>
    </source>
</evidence>
<reference evidence="2 3" key="1">
    <citation type="submission" date="2016-09" db="EMBL/GenBank/DDBJ databases">
        <authorList>
            <person name="Capua I."/>
            <person name="De Benedictis P."/>
            <person name="Joannis T."/>
            <person name="Lombin L.H."/>
            <person name="Cattoli G."/>
        </authorList>
    </citation>
    <scope>NUCLEOTIDE SEQUENCE [LARGE SCALE GENOMIC DNA]</scope>
    <source>
        <strain evidence="2 3">LMG 25899</strain>
    </source>
</reference>
<keyword evidence="3" id="KW-1185">Reference proteome</keyword>
<evidence type="ECO:0000256" key="1">
    <source>
        <dbReference type="SAM" id="MobiDB-lite"/>
    </source>
</evidence>
<accession>A0A1E5L0G9</accession>
<dbReference type="AlphaFoldDB" id="A0A1E5L0G9"/>
<sequence>MSKGLAFSLEDVCRLGKRIVLFPNKGVQVYFINGKYAERYVDVFQEGKKVPTVFERLPLEKIYPTIQRVYDRKTKGVLIARRAHPATQLRSTGKGMGKKIQRETEMSREQHSLVESQQVL</sequence>
<evidence type="ECO:0000313" key="2">
    <source>
        <dbReference type="EMBL" id="OEH83620.1"/>
    </source>
</evidence>
<dbReference type="RefSeq" id="WP_069697493.1">
    <property type="nucleotide sequence ID" value="NZ_JAGGMA010000012.1"/>
</dbReference>
<proteinExistence type="predicted"/>
<dbReference type="EMBL" id="MIEK01000005">
    <property type="protein sequence ID" value="OEH83620.1"/>
    <property type="molecule type" value="Genomic_DNA"/>
</dbReference>
<feature type="compositionally biased region" description="Basic and acidic residues" evidence="1">
    <location>
        <begin position="100"/>
        <end position="112"/>
    </location>
</feature>
<dbReference type="OrthoDB" id="2196479at2"/>
<name>A0A1E5L0G9_9ENTE</name>
<dbReference type="Proteomes" id="UP000095256">
    <property type="component" value="Unassembled WGS sequence"/>
</dbReference>
<gene>
    <name evidence="2" type="ORF">BCR26_09085</name>
</gene>